<reference evidence="2" key="1">
    <citation type="journal article" date="2020" name="Stud. Mycol.">
        <title>101 Dothideomycetes genomes: a test case for predicting lifestyles and emergence of pathogens.</title>
        <authorList>
            <person name="Haridas S."/>
            <person name="Albert R."/>
            <person name="Binder M."/>
            <person name="Bloem J."/>
            <person name="Labutti K."/>
            <person name="Salamov A."/>
            <person name="Andreopoulos B."/>
            <person name="Baker S."/>
            <person name="Barry K."/>
            <person name="Bills G."/>
            <person name="Bluhm B."/>
            <person name="Cannon C."/>
            <person name="Castanera R."/>
            <person name="Culley D."/>
            <person name="Daum C."/>
            <person name="Ezra D."/>
            <person name="Gonzalez J."/>
            <person name="Henrissat B."/>
            <person name="Kuo A."/>
            <person name="Liang C."/>
            <person name="Lipzen A."/>
            <person name="Lutzoni F."/>
            <person name="Magnuson J."/>
            <person name="Mondo S."/>
            <person name="Nolan M."/>
            <person name="Ohm R."/>
            <person name="Pangilinan J."/>
            <person name="Park H.-J."/>
            <person name="Ramirez L."/>
            <person name="Alfaro M."/>
            <person name="Sun H."/>
            <person name="Tritt A."/>
            <person name="Yoshinaga Y."/>
            <person name="Zwiers L.-H."/>
            <person name="Turgeon B."/>
            <person name="Goodwin S."/>
            <person name="Spatafora J."/>
            <person name="Crous P."/>
            <person name="Grigoriev I."/>
        </authorList>
    </citation>
    <scope>NUCLEOTIDE SEQUENCE</scope>
    <source>
        <strain evidence="2">CBS 121739</strain>
    </source>
</reference>
<gene>
    <name evidence="2" type="ORF">EJ05DRAFT_265354</name>
</gene>
<sequence length="187" mass="20892">MTRTSTFDFEYDPSVADFAVSKRAYLDAHSDVSYHYIATSALVIDTRYVSIPRVLLLQRAASDSKPNLWEPPGGACDDEDASILNGAARELLEEAGLRATRITELVGDPHFFTTRSGKLVCRFYFAALVDISDENTPVVKLNPKEHQQFVWATLDEVKAKQVGDIALQFTRDEVHQTVLRALQSTNN</sequence>
<dbReference type="SUPFAM" id="SSF55811">
    <property type="entry name" value="Nudix"/>
    <property type="match status" value="1"/>
</dbReference>
<evidence type="ECO:0000313" key="2">
    <source>
        <dbReference type="EMBL" id="KAF2761481.1"/>
    </source>
</evidence>
<evidence type="ECO:0000313" key="3">
    <source>
        <dbReference type="Proteomes" id="UP000799437"/>
    </source>
</evidence>
<dbReference type="Proteomes" id="UP000799437">
    <property type="component" value="Unassembled WGS sequence"/>
</dbReference>
<dbReference type="OrthoDB" id="276276at2759"/>
<accession>A0A6A6WJG9</accession>
<feature type="domain" description="Nudix hydrolase" evidence="1">
    <location>
        <begin position="34"/>
        <end position="175"/>
    </location>
</feature>
<name>A0A6A6WJG9_9PEZI</name>
<dbReference type="Gene3D" id="3.90.79.10">
    <property type="entry name" value="Nucleoside Triphosphate Pyrophosphohydrolase"/>
    <property type="match status" value="1"/>
</dbReference>
<dbReference type="GeneID" id="54481358"/>
<keyword evidence="3" id="KW-1185">Reference proteome</keyword>
<proteinExistence type="predicted"/>
<dbReference type="PANTHER" id="PTHR43736">
    <property type="entry name" value="ADP-RIBOSE PYROPHOSPHATASE"/>
    <property type="match status" value="1"/>
</dbReference>
<evidence type="ECO:0000259" key="1">
    <source>
        <dbReference type="PROSITE" id="PS51462"/>
    </source>
</evidence>
<dbReference type="EMBL" id="ML996567">
    <property type="protein sequence ID" value="KAF2761481.1"/>
    <property type="molecule type" value="Genomic_DNA"/>
</dbReference>
<dbReference type="Pfam" id="PF00293">
    <property type="entry name" value="NUDIX"/>
    <property type="match status" value="1"/>
</dbReference>
<protein>
    <submittedName>
        <fullName evidence="2">NUDIX-domain-containing protein</fullName>
    </submittedName>
</protein>
<dbReference type="InterPro" id="IPR015797">
    <property type="entry name" value="NUDIX_hydrolase-like_dom_sf"/>
</dbReference>
<dbReference type="PROSITE" id="PS51462">
    <property type="entry name" value="NUDIX"/>
    <property type="match status" value="1"/>
</dbReference>
<organism evidence="2 3">
    <name type="scientific">Pseudovirgaria hyperparasitica</name>
    <dbReference type="NCBI Taxonomy" id="470096"/>
    <lineage>
        <taxon>Eukaryota</taxon>
        <taxon>Fungi</taxon>
        <taxon>Dikarya</taxon>
        <taxon>Ascomycota</taxon>
        <taxon>Pezizomycotina</taxon>
        <taxon>Dothideomycetes</taxon>
        <taxon>Dothideomycetes incertae sedis</taxon>
        <taxon>Acrospermales</taxon>
        <taxon>Acrospermaceae</taxon>
        <taxon>Pseudovirgaria</taxon>
    </lineage>
</organism>
<dbReference type="AlphaFoldDB" id="A0A6A6WJG9"/>
<dbReference type="RefSeq" id="XP_033603932.1">
    <property type="nucleotide sequence ID" value="XM_033740304.1"/>
</dbReference>
<dbReference type="PANTHER" id="PTHR43736:SF1">
    <property type="entry name" value="DIHYDRONEOPTERIN TRIPHOSPHATE DIPHOSPHATASE"/>
    <property type="match status" value="1"/>
</dbReference>
<dbReference type="CDD" id="cd02883">
    <property type="entry name" value="NUDIX_Hydrolase"/>
    <property type="match status" value="1"/>
</dbReference>
<dbReference type="InterPro" id="IPR000086">
    <property type="entry name" value="NUDIX_hydrolase_dom"/>
</dbReference>